<gene>
    <name evidence="1" type="ORF">M9H77_22325</name>
</gene>
<name>A0ACC0ASQ8_CATRO</name>
<dbReference type="EMBL" id="CM044705">
    <property type="protein sequence ID" value="KAI5663002.1"/>
    <property type="molecule type" value="Genomic_DNA"/>
</dbReference>
<keyword evidence="2" id="KW-1185">Reference proteome</keyword>
<reference evidence="2" key="1">
    <citation type="journal article" date="2023" name="Nat. Plants">
        <title>Single-cell RNA sequencing provides a high-resolution roadmap for understanding the multicellular compartmentation of specialized metabolism.</title>
        <authorList>
            <person name="Sun S."/>
            <person name="Shen X."/>
            <person name="Li Y."/>
            <person name="Li Y."/>
            <person name="Wang S."/>
            <person name="Li R."/>
            <person name="Zhang H."/>
            <person name="Shen G."/>
            <person name="Guo B."/>
            <person name="Wei J."/>
            <person name="Xu J."/>
            <person name="St-Pierre B."/>
            <person name="Chen S."/>
            <person name="Sun C."/>
        </authorList>
    </citation>
    <scope>NUCLEOTIDE SEQUENCE [LARGE SCALE GENOMIC DNA]</scope>
</reference>
<organism evidence="1 2">
    <name type="scientific">Catharanthus roseus</name>
    <name type="common">Madagascar periwinkle</name>
    <name type="synonym">Vinca rosea</name>
    <dbReference type="NCBI Taxonomy" id="4058"/>
    <lineage>
        <taxon>Eukaryota</taxon>
        <taxon>Viridiplantae</taxon>
        <taxon>Streptophyta</taxon>
        <taxon>Embryophyta</taxon>
        <taxon>Tracheophyta</taxon>
        <taxon>Spermatophyta</taxon>
        <taxon>Magnoliopsida</taxon>
        <taxon>eudicotyledons</taxon>
        <taxon>Gunneridae</taxon>
        <taxon>Pentapetalae</taxon>
        <taxon>asterids</taxon>
        <taxon>lamiids</taxon>
        <taxon>Gentianales</taxon>
        <taxon>Apocynaceae</taxon>
        <taxon>Rauvolfioideae</taxon>
        <taxon>Vinceae</taxon>
        <taxon>Catharanthinae</taxon>
        <taxon>Catharanthus</taxon>
    </lineage>
</organism>
<proteinExistence type="predicted"/>
<sequence>MVRLRARKSDEDLGPVTDSISRVEGRVVTASSHGVRGRHSTSDIPPTPAPFGPGIYYDPGPVLLPNQTVCTRPYRMTLMDLLRHYLHHMIHMHMLLLCLSVCLAKIGHTVEFAQIVKEPDSRLSMELKATYYVQYLLGTSLFTDKSGNIVLAKLWPIVKDVWSSGMDVLVLSYVCPSSETRSEVVQAIYPEVGSMHSSTSYSPSRALQECVYRGIVAGGTFTSIDGDMDQCPCCITLLLYRRLQGLVSPLHSLKDIES</sequence>
<evidence type="ECO:0000313" key="1">
    <source>
        <dbReference type="EMBL" id="KAI5663002.1"/>
    </source>
</evidence>
<dbReference type="Proteomes" id="UP001060085">
    <property type="component" value="Linkage Group LG05"/>
</dbReference>
<evidence type="ECO:0000313" key="2">
    <source>
        <dbReference type="Proteomes" id="UP001060085"/>
    </source>
</evidence>
<protein>
    <submittedName>
        <fullName evidence="1">Uncharacterized protein</fullName>
    </submittedName>
</protein>
<accession>A0ACC0ASQ8</accession>
<comment type="caution">
    <text evidence="1">The sequence shown here is derived from an EMBL/GenBank/DDBJ whole genome shotgun (WGS) entry which is preliminary data.</text>
</comment>